<dbReference type="EMBL" id="FMSP01000004">
    <property type="protein sequence ID" value="SCV69017.1"/>
    <property type="molecule type" value="Genomic_DNA"/>
</dbReference>
<dbReference type="Pfam" id="PF14223">
    <property type="entry name" value="Retrotran_gag_2"/>
    <property type="match status" value="1"/>
</dbReference>
<organism evidence="1 2">
    <name type="scientific">Microbotryum intermedium</name>
    <dbReference type="NCBI Taxonomy" id="269621"/>
    <lineage>
        <taxon>Eukaryota</taxon>
        <taxon>Fungi</taxon>
        <taxon>Dikarya</taxon>
        <taxon>Basidiomycota</taxon>
        <taxon>Pucciniomycotina</taxon>
        <taxon>Microbotryomycetes</taxon>
        <taxon>Microbotryales</taxon>
        <taxon>Microbotryaceae</taxon>
        <taxon>Microbotryum</taxon>
    </lineage>
</organism>
<evidence type="ECO:0000313" key="1">
    <source>
        <dbReference type="EMBL" id="SCV69017.1"/>
    </source>
</evidence>
<dbReference type="Proteomes" id="UP000198372">
    <property type="component" value="Unassembled WGS sequence"/>
</dbReference>
<protein>
    <submittedName>
        <fullName evidence="1">BQ2448_2037 protein</fullName>
    </submittedName>
</protein>
<name>A0A238F788_9BASI</name>
<proteinExistence type="predicted"/>
<dbReference type="AlphaFoldDB" id="A0A238F788"/>
<dbReference type="OrthoDB" id="97058at2759"/>
<accession>A0A238F788</accession>
<keyword evidence="2" id="KW-1185">Reference proteome</keyword>
<evidence type="ECO:0000313" key="2">
    <source>
        <dbReference type="Proteomes" id="UP000198372"/>
    </source>
</evidence>
<gene>
    <name evidence="1" type="ORF">BQ2448_2037</name>
</gene>
<sequence>MHNVKSKLPELNSDNYDKWCKFMQLNLELRGLWNITKFGDETLPRDERLLAPAPKHRREIETQDIKAQLLLLSHMDDASLDRVMDCNTAQAIWEKLKEFHRPSDDDGDYDDDLPTS</sequence>
<reference evidence="2" key="1">
    <citation type="submission" date="2016-09" db="EMBL/GenBank/DDBJ databases">
        <authorList>
            <person name="Jeantristanb JTB J.-T."/>
            <person name="Ricardo R."/>
        </authorList>
    </citation>
    <scope>NUCLEOTIDE SEQUENCE [LARGE SCALE GENOMIC DNA]</scope>
</reference>